<reference evidence="2 3" key="1">
    <citation type="submission" date="2013-12" db="EMBL/GenBank/DDBJ databases">
        <title>Complete genome sequence of Rhizobium etli bv. mimosae IE4771.</title>
        <authorList>
            <person name="Bustos P."/>
            <person name="Santamaria R.I."/>
            <person name="Lozano L."/>
            <person name="Ormeno-Orrillo E."/>
            <person name="Rogel M.A."/>
            <person name="Romero D."/>
            <person name="Cevallos M.A."/>
            <person name="Martinez-Romero E."/>
            <person name="Gonzalez V."/>
        </authorList>
    </citation>
    <scope>NUCLEOTIDE SEQUENCE [LARGE SCALE GENOMIC DNA]</scope>
    <source>
        <strain evidence="2 3">IE4771</strain>
    </source>
</reference>
<feature type="transmembrane region" description="Helical" evidence="1">
    <location>
        <begin position="40"/>
        <end position="61"/>
    </location>
</feature>
<protein>
    <submittedName>
        <fullName evidence="2">Uncharacterized protein</fullName>
    </submittedName>
</protein>
<dbReference type="HOGENOM" id="CLU_2131486_0_0_5"/>
<organism evidence="2 3">
    <name type="scientific">Rhizobium etli bv. mimosae str. IE4771</name>
    <dbReference type="NCBI Taxonomy" id="1432050"/>
    <lineage>
        <taxon>Bacteria</taxon>
        <taxon>Pseudomonadati</taxon>
        <taxon>Pseudomonadota</taxon>
        <taxon>Alphaproteobacteria</taxon>
        <taxon>Hyphomicrobiales</taxon>
        <taxon>Rhizobiaceae</taxon>
        <taxon>Rhizobium/Agrobacterium group</taxon>
        <taxon>Rhizobium</taxon>
    </lineage>
</organism>
<name>A0A060I2X4_RHIET</name>
<evidence type="ECO:0000313" key="2">
    <source>
        <dbReference type="EMBL" id="AIC26260.1"/>
    </source>
</evidence>
<dbReference type="KEGG" id="rei:IE4771_CH01109"/>
<keyword evidence="1" id="KW-0812">Transmembrane</keyword>
<dbReference type="EMBL" id="CP006986">
    <property type="protein sequence ID" value="AIC26260.1"/>
    <property type="molecule type" value="Genomic_DNA"/>
</dbReference>
<keyword evidence="1" id="KW-1133">Transmembrane helix</keyword>
<dbReference type="AlphaFoldDB" id="A0A060I2X4"/>
<evidence type="ECO:0000313" key="3">
    <source>
        <dbReference type="Proteomes" id="UP000027180"/>
    </source>
</evidence>
<dbReference type="Proteomes" id="UP000027180">
    <property type="component" value="Chromosome"/>
</dbReference>
<feature type="transmembrane region" description="Helical" evidence="1">
    <location>
        <begin position="81"/>
        <end position="105"/>
    </location>
</feature>
<accession>A0A060I2X4</accession>
<dbReference type="RefSeq" id="WP_010055422.1">
    <property type="nucleotide sequence ID" value="NZ_CP006986.1"/>
</dbReference>
<proteinExistence type="predicted"/>
<sequence length="113" mass="12266">MDIGDFKTYALAAVPIILLSAPLTYWQLAKGRFRADQTWLMVKLLLIDLAMMAFGGCYWSDVCTSSDFVKGLTAMVGLAGLFISFLLVPVLGGGLAGQGVGWAVWRMANRSRT</sequence>
<keyword evidence="1" id="KW-0472">Membrane</keyword>
<evidence type="ECO:0000256" key="1">
    <source>
        <dbReference type="SAM" id="Phobius"/>
    </source>
</evidence>
<feature type="transmembrane region" description="Helical" evidence="1">
    <location>
        <begin position="6"/>
        <end position="28"/>
    </location>
</feature>
<dbReference type="OrthoDB" id="8410614at2"/>
<gene>
    <name evidence="2" type="ORF">IE4771_CH01109</name>
</gene>